<keyword evidence="4" id="KW-1185">Reference proteome</keyword>
<dbReference type="Proteomes" id="UP000009046">
    <property type="component" value="Unassembled WGS sequence"/>
</dbReference>
<dbReference type="InParanoid" id="E0VEF0"/>
<evidence type="ECO:0000313" key="2">
    <source>
        <dbReference type="EMBL" id="EEB11756.1"/>
    </source>
</evidence>
<feature type="compositionally biased region" description="Acidic residues" evidence="1">
    <location>
        <begin position="132"/>
        <end position="158"/>
    </location>
</feature>
<evidence type="ECO:0000313" key="4">
    <source>
        <dbReference type="Proteomes" id="UP000009046"/>
    </source>
</evidence>
<dbReference type="VEuPathDB" id="VectorBase:PHUM131580"/>
<dbReference type="eggNOG" id="KOG1700">
    <property type="taxonomic scope" value="Eukaryota"/>
</dbReference>
<protein>
    <submittedName>
        <fullName evidence="2 3">Uncharacterized protein</fullName>
    </submittedName>
</protein>
<dbReference type="EnsemblMetazoa" id="PHUM131580-RA">
    <property type="protein sequence ID" value="PHUM131580-PA"/>
    <property type="gene ID" value="PHUM131580"/>
</dbReference>
<organism>
    <name type="scientific">Pediculus humanus subsp. corporis</name>
    <name type="common">Body louse</name>
    <dbReference type="NCBI Taxonomy" id="121224"/>
    <lineage>
        <taxon>Eukaryota</taxon>
        <taxon>Metazoa</taxon>
        <taxon>Ecdysozoa</taxon>
        <taxon>Arthropoda</taxon>
        <taxon>Hexapoda</taxon>
        <taxon>Insecta</taxon>
        <taxon>Pterygota</taxon>
        <taxon>Neoptera</taxon>
        <taxon>Paraneoptera</taxon>
        <taxon>Psocodea</taxon>
        <taxon>Troctomorpha</taxon>
        <taxon>Phthiraptera</taxon>
        <taxon>Anoplura</taxon>
        <taxon>Pediculidae</taxon>
        <taxon>Pediculus</taxon>
    </lineage>
</organism>
<dbReference type="AlphaFoldDB" id="E0VEF0"/>
<sequence length="224" mass="25132">MICHFTNVLEHGNYLFDREGKYGNRFFCNQHFGYSGTMKQKLTKNQERAHRLSLAKQKMKSPEKQTSPPGVIVNKLLQTPPAADATDRGGTPERIEFENLAENASDVDEGPSEMDEDEWTDRNFGASAAEFSSDDVLDATDSEEDDDDDQEDLLEEEALMTADETRKAAERWSRRHSLKSGSLHDSDENGHDSCEADDSDDFDEYSEGRYLFDLALLNSTGSAG</sequence>
<dbReference type="RefSeq" id="XP_002424494.1">
    <property type="nucleotide sequence ID" value="XM_002424449.1"/>
</dbReference>
<reference evidence="3" key="3">
    <citation type="submission" date="2020-05" db="UniProtKB">
        <authorList>
            <consortium name="EnsemblMetazoa"/>
        </authorList>
    </citation>
    <scope>IDENTIFICATION</scope>
    <source>
        <strain evidence="3">USDA</strain>
    </source>
</reference>
<accession>E0VEF0</accession>
<feature type="compositionally biased region" description="Basic and acidic residues" evidence="1">
    <location>
        <begin position="182"/>
        <end position="194"/>
    </location>
</feature>
<dbReference type="GeneID" id="8234170"/>
<reference evidence="2" key="1">
    <citation type="submission" date="2007-04" db="EMBL/GenBank/DDBJ databases">
        <title>Annotation of Pediculus humanus corporis strain USDA.</title>
        <authorList>
            <person name="Kirkness E."/>
            <person name="Hannick L."/>
            <person name="Hass B."/>
            <person name="Bruggner R."/>
            <person name="Lawson D."/>
            <person name="Bidwell S."/>
            <person name="Joardar V."/>
            <person name="Caler E."/>
            <person name="Walenz B."/>
            <person name="Inman J."/>
            <person name="Schobel S."/>
            <person name="Galinsky K."/>
            <person name="Amedeo P."/>
            <person name="Strausberg R."/>
        </authorList>
    </citation>
    <scope>NUCLEOTIDE SEQUENCE</scope>
    <source>
        <strain evidence="2">USDA</strain>
    </source>
</reference>
<dbReference type="EMBL" id="DS235090">
    <property type="protein sequence ID" value="EEB11756.1"/>
    <property type="molecule type" value="Genomic_DNA"/>
</dbReference>
<dbReference type="EMBL" id="AAZO01001525">
    <property type="status" value="NOT_ANNOTATED_CDS"/>
    <property type="molecule type" value="Genomic_DNA"/>
</dbReference>
<feature type="compositionally biased region" description="Basic and acidic residues" evidence="1">
    <location>
        <begin position="163"/>
        <end position="172"/>
    </location>
</feature>
<evidence type="ECO:0000256" key="1">
    <source>
        <dbReference type="SAM" id="MobiDB-lite"/>
    </source>
</evidence>
<reference evidence="2" key="2">
    <citation type="submission" date="2007-04" db="EMBL/GenBank/DDBJ databases">
        <title>The genome of the human body louse.</title>
        <authorList>
            <consortium name="The Human Body Louse Genome Consortium"/>
            <person name="Kirkness E."/>
            <person name="Walenz B."/>
            <person name="Hass B."/>
            <person name="Bruggner R."/>
            <person name="Strausberg R."/>
        </authorList>
    </citation>
    <scope>NUCLEOTIDE SEQUENCE</scope>
    <source>
        <strain evidence="2">USDA</strain>
    </source>
</reference>
<dbReference type="OrthoDB" id="6730189at2759"/>
<dbReference type="HOGENOM" id="CLU_1236358_0_0_1"/>
<proteinExistence type="predicted"/>
<dbReference type="CTD" id="8234170"/>
<name>E0VEF0_PEDHC</name>
<gene>
    <name evidence="3" type="primary">8234170</name>
    <name evidence="2" type="ORF">Phum_PHUM131580</name>
</gene>
<dbReference type="STRING" id="121224.E0VEF0"/>
<dbReference type="KEGG" id="phu:Phum_PHUM131580"/>
<evidence type="ECO:0000313" key="3">
    <source>
        <dbReference type="EnsemblMetazoa" id="PHUM131580-PA"/>
    </source>
</evidence>
<feature type="region of interest" description="Disordered" evidence="1">
    <location>
        <begin position="126"/>
        <end position="202"/>
    </location>
</feature>